<feature type="transmembrane region" description="Helical" evidence="2">
    <location>
        <begin position="52"/>
        <end position="70"/>
    </location>
</feature>
<dbReference type="EMBL" id="UZAU01000810">
    <property type="status" value="NOT_ANNOTATED_CDS"/>
    <property type="molecule type" value="Genomic_DNA"/>
</dbReference>
<name>A0A803RA38_CANSA</name>
<evidence type="ECO:0000256" key="1">
    <source>
        <dbReference type="SAM" id="Coils"/>
    </source>
</evidence>
<evidence type="ECO:0000256" key="2">
    <source>
        <dbReference type="SAM" id="Phobius"/>
    </source>
</evidence>
<feature type="coiled-coil region" evidence="1">
    <location>
        <begin position="14"/>
        <end position="41"/>
    </location>
</feature>
<dbReference type="Proteomes" id="UP000596661">
    <property type="component" value="Unassembled WGS sequence"/>
</dbReference>
<protein>
    <submittedName>
        <fullName evidence="3">Uncharacterized protein</fullName>
    </submittedName>
</protein>
<organism evidence="3 4">
    <name type="scientific">Cannabis sativa</name>
    <name type="common">Hemp</name>
    <name type="synonym">Marijuana</name>
    <dbReference type="NCBI Taxonomy" id="3483"/>
    <lineage>
        <taxon>Eukaryota</taxon>
        <taxon>Viridiplantae</taxon>
        <taxon>Streptophyta</taxon>
        <taxon>Embryophyta</taxon>
        <taxon>Tracheophyta</taxon>
        <taxon>Spermatophyta</taxon>
        <taxon>Magnoliopsida</taxon>
        <taxon>eudicotyledons</taxon>
        <taxon>Gunneridae</taxon>
        <taxon>Pentapetalae</taxon>
        <taxon>rosids</taxon>
        <taxon>fabids</taxon>
        <taxon>Rosales</taxon>
        <taxon>Cannabaceae</taxon>
        <taxon>Cannabis</taxon>
    </lineage>
</organism>
<keyword evidence="2" id="KW-0472">Membrane</keyword>
<keyword evidence="4" id="KW-1185">Reference proteome</keyword>
<proteinExistence type="predicted"/>
<dbReference type="EnsemblPlants" id="novel_model_6918_5bd9a17a">
    <property type="protein sequence ID" value="cds.novel_model_6918_5bd9a17a"/>
    <property type="gene ID" value="novel_gene_3651_5bd9a17a"/>
</dbReference>
<reference evidence="3" key="1">
    <citation type="submission" date="2021-03" db="UniProtKB">
        <authorList>
            <consortium name="EnsemblPlants"/>
        </authorList>
    </citation>
    <scope>IDENTIFICATION</scope>
</reference>
<keyword evidence="2" id="KW-1133">Transmembrane helix</keyword>
<sequence length="72" mass="8310">MWIEASGRRSRNDFSGLLRRLDEIEANVKQLELQIQGRDEEIARIIKLLKNVKFAICVCVGILSVLYMLFSV</sequence>
<evidence type="ECO:0000313" key="3">
    <source>
        <dbReference type="EnsemblPlants" id="cds.novel_model_6918_5bd9a17a"/>
    </source>
</evidence>
<evidence type="ECO:0000313" key="4">
    <source>
        <dbReference type="Proteomes" id="UP000596661"/>
    </source>
</evidence>
<accession>A0A803RA38</accession>
<dbReference type="AlphaFoldDB" id="A0A803RA38"/>
<dbReference type="Gramene" id="novel_model_6918_5bd9a17a">
    <property type="protein sequence ID" value="cds.novel_model_6918_5bd9a17a"/>
    <property type="gene ID" value="novel_gene_3651_5bd9a17a"/>
</dbReference>
<keyword evidence="1" id="KW-0175">Coiled coil</keyword>
<keyword evidence="2" id="KW-0812">Transmembrane</keyword>